<dbReference type="InterPro" id="IPR016135">
    <property type="entry name" value="UBQ-conjugating_enzyme/RWD"/>
</dbReference>
<dbReference type="PROSITE" id="PS50127">
    <property type="entry name" value="UBC_2"/>
    <property type="match status" value="1"/>
</dbReference>
<dbReference type="Gene3D" id="3.10.110.10">
    <property type="entry name" value="Ubiquitin Conjugating Enzyme"/>
    <property type="match status" value="1"/>
</dbReference>
<feature type="compositionally biased region" description="Polar residues" evidence="2">
    <location>
        <begin position="210"/>
        <end position="224"/>
    </location>
</feature>
<name>A0AAQ3R3Y7_9PEZI</name>
<reference evidence="4 5" key="1">
    <citation type="submission" date="2023-11" db="EMBL/GenBank/DDBJ databases">
        <title>An acidophilic fungus is an integral part of prey digestion in a carnivorous sundew plant.</title>
        <authorList>
            <person name="Tsai I.J."/>
        </authorList>
    </citation>
    <scope>NUCLEOTIDE SEQUENCE [LARGE SCALE GENOMIC DNA]</scope>
    <source>
        <strain evidence="4">169a</strain>
    </source>
</reference>
<evidence type="ECO:0000313" key="5">
    <source>
        <dbReference type="Proteomes" id="UP001303373"/>
    </source>
</evidence>
<dbReference type="SUPFAM" id="SSF54495">
    <property type="entry name" value="UBC-like"/>
    <property type="match status" value="1"/>
</dbReference>
<feature type="compositionally biased region" description="Polar residues" evidence="2">
    <location>
        <begin position="291"/>
        <end position="316"/>
    </location>
</feature>
<dbReference type="EMBL" id="CP138583">
    <property type="protein sequence ID" value="WPH00231.1"/>
    <property type="molecule type" value="Genomic_DNA"/>
</dbReference>
<evidence type="ECO:0000313" key="4">
    <source>
        <dbReference type="EMBL" id="WPH00231.1"/>
    </source>
</evidence>
<proteinExistence type="predicted"/>
<feature type="region of interest" description="Disordered" evidence="2">
    <location>
        <begin position="210"/>
        <end position="243"/>
    </location>
</feature>
<organism evidence="4 5">
    <name type="scientific">Acrodontium crateriforme</name>
    <dbReference type="NCBI Taxonomy" id="150365"/>
    <lineage>
        <taxon>Eukaryota</taxon>
        <taxon>Fungi</taxon>
        <taxon>Dikarya</taxon>
        <taxon>Ascomycota</taxon>
        <taxon>Pezizomycotina</taxon>
        <taxon>Dothideomycetes</taxon>
        <taxon>Dothideomycetidae</taxon>
        <taxon>Mycosphaerellales</taxon>
        <taxon>Teratosphaeriaceae</taxon>
        <taxon>Acrodontium</taxon>
    </lineage>
</organism>
<accession>A0AAQ3R3Y7</accession>
<sequence length="380" mass="42201">MGSSRVRREPLILNRRLFSANLMWDTGDGRFTHHPSPRPRTTPRTVQSSAVTVTCLFHYVCHQQAVPGHRPPPTSDSSRDMSFSSAALTRQQLRIDFATLKFACPKGVYVAPTPDEPLQWSGVLFLRKGPYANAVLRFTIKFPDNFPTRPPVISFLSDVFHPLVTPLTTYTYSTRDTGTETVSAADQHRLPPGGLSLRHGFPEWFNNATERTSSPAAQRQQVSMVTDGDESSAVTSLTETSASSQPPHVVEILQYLRVVFDTEEVLDSIPLDAAANSGAWHAWRSYRSKITSRTASPVPQSSDTTEATLEQSTSPRKQPGGARRPGEWNWQGVWEDRVKKSVQASISEPMLFGSDSSEVIGFLKMDPEMLEKIKSEQITA</sequence>
<feature type="region of interest" description="Disordered" evidence="2">
    <location>
        <begin position="291"/>
        <end position="329"/>
    </location>
</feature>
<protein>
    <recommendedName>
        <fullName evidence="3">UBC core domain-containing protein</fullName>
    </recommendedName>
</protein>
<evidence type="ECO:0000256" key="1">
    <source>
        <dbReference type="ARBA" id="ARBA00022786"/>
    </source>
</evidence>
<dbReference type="Pfam" id="PF00179">
    <property type="entry name" value="UQ_con"/>
    <property type="match status" value="1"/>
</dbReference>
<evidence type="ECO:0000259" key="3">
    <source>
        <dbReference type="PROSITE" id="PS50127"/>
    </source>
</evidence>
<gene>
    <name evidence="4" type="ORF">R9X50_00305400</name>
</gene>
<dbReference type="InterPro" id="IPR000608">
    <property type="entry name" value="UBC"/>
</dbReference>
<dbReference type="CDD" id="cd23814">
    <property type="entry name" value="UEV_AKTIP"/>
    <property type="match status" value="1"/>
</dbReference>
<feature type="compositionally biased region" description="Polar residues" evidence="2">
    <location>
        <begin position="232"/>
        <end position="243"/>
    </location>
</feature>
<keyword evidence="1" id="KW-0833">Ubl conjugation pathway</keyword>
<dbReference type="InterPro" id="IPR050113">
    <property type="entry name" value="Ub_conjugating_enzyme"/>
</dbReference>
<feature type="domain" description="UBC core" evidence="3">
    <location>
        <begin position="88"/>
        <end position="243"/>
    </location>
</feature>
<dbReference type="AlphaFoldDB" id="A0AAQ3R3Y7"/>
<keyword evidence="5" id="KW-1185">Reference proteome</keyword>
<dbReference type="PANTHER" id="PTHR24067">
    <property type="entry name" value="UBIQUITIN-CONJUGATING ENZYME E2"/>
    <property type="match status" value="1"/>
</dbReference>
<evidence type="ECO:0000256" key="2">
    <source>
        <dbReference type="SAM" id="MobiDB-lite"/>
    </source>
</evidence>
<dbReference type="Proteomes" id="UP001303373">
    <property type="component" value="Chromosome 4"/>
</dbReference>